<dbReference type="PANTHER" id="PTHR30417:SF1">
    <property type="entry name" value="N-ACETYLMURAMOYL-L-ALANINE AMIDASE AMID"/>
    <property type="match status" value="1"/>
</dbReference>
<dbReference type="Gene3D" id="3.40.80.10">
    <property type="entry name" value="Peptidoglycan recognition protein-like"/>
    <property type="match status" value="1"/>
</dbReference>
<dbReference type="EC" id="3.5.1.28" evidence="2"/>
<keyword evidence="9" id="KW-1185">Reference proteome</keyword>
<reference evidence="8 9" key="1">
    <citation type="journal article" date="2015" name="BMC Genomics">
        <title>Comparative genomics and metabolic profiling of the genus Lysobacter.</title>
        <authorList>
            <person name="de Bruijn I."/>
            <person name="Cheng X."/>
            <person name="de Jager V."/>
            <person name="Exposito R.G."/>
            <person name="Watrous J."/>
            <person name="Patel N."/>
            <person name="Postma J."/>
            <person name="Dorrestein P.C."/>
            <person name="Kobayashi D."/>
            <person name="Raaijmakers J.M."/>
        </authorList>
    </citation>
    <scope>NUCLEOTIDE SEQUENCE [LARGE SCALE GENOMIC DNA]</scope>
    <source>
        <strain evidence="8 9">76</strain>
    </source>
</reference>
<accession>A0A0S2DZV6</accession>
<feature type="signal peptide" evidence="5">
    <location>
        <begin position="1"/>
        <end position="26"/>
    </location>
</feature>
<dbReference type="PATRIC" id="fig|84531.7.peg.3060"/>
<dbReference type="RefSeq" id="WP_057916773.1">
    <property type="nucleotide sequence ID" value="NZ_CP011129.1"/>
</dbReference>
<feature type="chain" id="PRO_5009798044" description="N-acetylmuramoyl-L-alanine amidase" evidence="5">
    <location>
        <begin position="27"/>
        <end position="264"/>
    </location>
</feature>
<feature type="domain" description="N-acetylmuramoyl-L-alanine amidase" evidence="6">
    <location>
        <begin position="36"/>
        <end position="169"/>
    </location>
</feature>
<protein>
    <recommendedName>
        <fullName evidence="2">N-acetylmuramoyl-L-alanine amidase</fullName>
        <ecNumber evidence="2">3.5.1.28</ecNumber>
    </recommendedName>
</protein>
<organism evidence="8 9">
    <name type="scientific">Lysobacter antibioticus</name>
    <dbReference type="NCBI Taxonomy" id="84531"/>
    <lineage>
        <taxon>Bacteria</taxon>
        <taxon>Pseudomonadati</taxon>
        <taxon>Pseudomonadota</taxon>
        <taxon>Gammaproteobacteria</taxon>
        <taxon>Lysobacterales</taxon>
        <taxon>Lysobacteraceae</taxon>
        <taxon>Lysobacter</taxon>
    </lineage>
</organism>
<dbReference type="GO" id="GO:0009253">
    <property type="term" value="P:peptidoglycan catabolic process"/>
    <property type="evidence" value="ECO:0007669"/>
    <property type="project" value="InterPro"/>
</dbReference>
<evidence type="ECO:0000256" key="1">
    <source>
        <dbReference type="ARBA" id="ARBA00001561"/>
    </source>
</evidence>
<evidence type="ECO:0000256" key="4">
    <source>
        <dbReference type="ARBA" id="ARBA00023316"/>
    </source>
</evidence>
<dbReference type="GO" id="GO:0008745">
    <property type="term" value="F:N-acetylmuramoyl-L-alanine amidase activity"/>
    <property type="evidence" value="ECO:0007669"/>
    <property type="project" value="UniProtKB-EC"/>
</dbReference>
<keyword evidence="4" id="KW-0961">Cell wall biogenesis/degradation</keyword>
<feature type="domain" description="Peptidoglycan recognition protein family" evidence="7">
    <location>
        <begin position="27"/>
        <end position="161"/>
    </location>
</feature>
<dbReference type="GO" id="GO:0071555">
    <property type="term" value="P:cell wall organization"/>
    <property type="evidence" value="ECO:0007669"/>
    <property type="project" value="UniProtKB-KW"/>
</dbReference>
<dbReference type="InterPro" id="IPR051206">
    <property type="entry name" value="NAMLAA_amidase_2"/>
</dbReference>
<comment type="catalytic activity">
    <reaction evidence="1">
        <text>Hydrolyzes the link between N-acetylmuramoyl residues and L-amino acid residues in certain cell-wall glycopeptides.</text>
        <dbReference type="EC" id="3.5.1.28"/>
    </reaction>
</comment>
<evidence type="ECO:0000313" key="9">
    <source>
        <dbReference type="Proteomes" id="UP000060787"/>
    </source>
</evidence>
<evidence type="ECO:0000259" key="6">
    <source>
        <dbReference type="SMART" id="SM00644"/>
    </source>
</evidence>
<dbReference type="SUPFAM" id="SSF55846">
    <property type="entry name" value="N-acetylmuramoyl-L-alanine amidase-like"/>
    <property type="match status" value="1"/>
</dbReference>
<dbReference type="Proteomes" id="UP000060787">
    <property type="component" value="Chromosome"/>
</dbReference>
<evidence type="ECO:0000256" key="2">
    <source>
        <dbReference type="ARBA" id="ARBA00011901"/>
    </source>
</evidence>
<dbReference type="EMBL" id="CP011129">
    <property type="protein sequence ID" value="ALN79096.1"/>
    <property type="molecule type" value="Genomic_DNA"/>
</dbReference>
<dbReference type="STRING" id="84531.LA76x_0935"/>
<dbReference type="GO" id="GO:0009254">
    <property type="term" value="P:peptidoglycan turnover"/>
    <property type="evidence" value="ECO:0007669"/>
    <property type="project" value="TreeGrafter"/>
</dbReference>
<dbReference type="SMART" id="SM00644">
    <property type="entry name" value="Ami_2"/>
    <property type="match status" value="1"/>
</dbReference>
<evidence type="ECO:0000256" key="3">
    <source>
        <dbReference type="ARBA" id="ARBA00022801"/>
    </source>
</evidence>
<dbReference type="InterPro" id="IPR002502">
    <property type="entry name" value="Amidase_domain"/>
</dbReference>
<evidence type="ECO:0000259" key="7">
    <source>
        <dbReference type="SMART" id="SM00701"/>
    </source>
</evidence>
<dbReference type="OrthoDB" id="9794842at2"/>
<proteinExistence type="predicted"/>
<dbReference type="eggNOG" id="COG3023">
    <property type="taxonomic scope" value="Bacteria"/>
</dbReference>
<evidence type="ECO:0000256" key="5">
    <source>
        <dbReference type="SAM" id="SignalP"/>
    </source>
</evidence>
<dbReference type="PROSITE" id="PS51257">
    <property type="entry name" value="PROKAR_LIPOPROTEIN"/>
    <property type="match status" value="1"/>
</dbReference>
<evidence type="ECO:0000313" key="8">
    <source>
        <dbReference type="EMBL" id="ALN79096.1"/>
    </source>
</evidence>
<dbReference type="GO" id="GO:0008270">
    <property type="term" value="F:zinc ion binding"/>
    <property type="evidence" value="ECO:0007669"/>
    <property type="project" value="InterPro"/>
</dbReference>
<dbReference type="GO" id="GO:0019867">
    <property type="term" value="C:outer membrane"/>
    <property type="evidence" value="ECO:0007669"/>
    <property type="project" value="TreeGrafter"/>
</dbReference>
<name>A0A0S2DZV6_LYSAN</name>
<dbReference type="AlphaFoldDB" id="A0A0S2DZV6"/>
<dbReference type="CDD" id="cd06583">
    <property type="entry name" value="PGRP"/>
    <property type="match status" value="1"/>
</dbReference>
<dbReference type="InterPro" id="IPR036505">
    <property type="entry name" value="Amidase/PGRP_sf"/>
</dbReference>
<dbReference type="PANTHER" id="PTHR30417">
    <property type="entry name" value="N-ACETYLMURAMOYL-L-ALANINE AMIDASE AMID"/>
    <property type="match status" value="1"/>
</dbReference>
<dbReference type="KEGG" id="lab:LA76x_0935"/>
<dbReference type="SMART" id="SM00701">
    <property type="entry name" value="PGRP"/>
    <property type="match status" value="1"/>
</dbReference>
<dbReference type="Pfam" id="PF01510">
    <property type="entry name" value="Amidase_2"/>
    <property type="match status" value="1"/>
</dbReference>
<dbReference type="InterPro" id="IPR006619">
    <property type="entry name" value="PGRP_domain_met/bac"/>
</dbReference>
<gene>
    <name evidence="8" type="ORF">LA76x_0935</name>
</gene>
<keyword evidence="3" id="KW-0378">Hydrolase</keyword>
<sequence>MPLPYRRPLHSCAVALILALSACATAPPHNPLAQWHGSPNYNERGAQLIVLHHTQMESAERALLTLQTRNSQGRVSAHYLIGADGRIYQLVADTMRAWHAGAGSWGEISDLNSASIGIELDNDGSEPFEQAQIDSLLRLLEDLTRRLGIPRHAIVAHGDLAPTRKTDPSVLFPWQRLAEAGFGLWPRATRTEPPAGFDAWAALRLVGYDLRDPGAALAAFHRRFRGNEAREWQPGDAAILFDLQRQLMQLPDGAPVPPAAPPLR</sequence>
<dbReference type="KEGG" id="laq:GLA29479_3123"/>
<keyword evidence="5" id="KW-0732">Signal</keyword>